<keyword evidence="2" id="KW-1185">Reference proteome</keyword>
<evidence type="ECO:0000313" key="2">
    <source>
        <dbReference type="Proteomes" id="UP000036027"/>
    </source>
</evidence>
<proteinExistence type="predicted"/>
<evidence type="ECO:0000313" key="1">
    <source>
        <dbReference type="EMBL" id="KLT72344.1"/>
    </source>
</evidence>
<sequence>MVVIGLFGSSHSGKTTTLNQVIEQLKSVGKEIDSQKGSTSKDQLCCVRYQGKKICIATGGDTCPILKDNCAFFDKHKPDIAISATRTKGATCEVLNRYAAKKGSEVIWLEKLTYTIYESNEKDNEENGELIYRELNNIDTFRILKVINSKNVKIKKSFEFHLS</sequence>
<gene>
    <name evidence="1" type="ORF">PL75_08765</name>
</gene>
<accession>A0A0J0YQD9</accession>
<dbReference type="PATRIC" id="fig|1470200.3.peg.692"/>
<protein>
    <submittedName>
        <fullName evidence="1">Uncharacterized protein</fullName>
    </submittedName>
</protein>
<dbReference type="EMBL" id="JTDO01000014">
    <property type="protein sequence ID" value="KLT72344.1"/>
    <property type="molecule type" value="Genomic_DNA"/>
</dbReference>
<reference evidence="1 2" key="1">
    <citation type="submission" date="2014-11" db="EMBL/GenBank/DDBJ databases">
        <title>Genome of a novel goose pathogen.</title>
        <authorList>
            <person name="Hansen C.M."/>
            <person name="Hueffer K."/>
            <person name="Choi S.C."/>
        </authorList>
    </citation>
    <scope>NUCLEOTIDE SEQUENCE [LARGE SCALE GENOMIC DNA]</scope>
    <source>
        <strain evidence="1 2">KH1503</strain>
    </source>
</reference>
<dbReference type="RefSeq" id="WP_047761555.1">
    <property type="nucleotide sequence ID" value="NZ_CP091510.1"/>
</dbReference>
<dbReference type="SUPFAM" id="SSF52540">
    <property type="entry name" value="P-loop containing nucleoside triphosphate hydrolases"/>
    <property type="match status" value="1"/>
</dbReference>
<comment type="caution">
    <text evidence="1">The sequence shown here is derived from an EMBL/GenBank/DDBJ whole genome shotgun (WGS) entry which is preliminary data.</text>
</comment>
<dbReference type="AlphaFoldDB" id="A0A0J0YQD9"/>
<dbReference type="OrthoDB" id="1092745at2"/>
<dbReference type="Proteomes" id="UP000036027">
    <property type="component" value="Unassembled WGS sequence"/>
</dbReference>
<name>A0A0J0YQD9_9NEIS</name>
<organism evidence="1 2">
    <name type="scientific">Neisseria arctica</name>
    <dbReference type="NCBI Taxonomy" id="1470200"/>
    <lineage>
        <taxon>Bacteria</taxon>
        <taxon>Pseudomonadati</taxon>
        <taxon>Pseudomonadota</taxon>
        <taxon>Betaproteobacteria</taxon>
        <taxon>Neisseriales</taxon>
        <taxon>Neisseriaceae</taxon>
        <taxon>Neisseria</taxon>
    </lineage>
</organism>
<dbReference type="InterPro" id="IPR027417">
    <property type="entry name" value="P-loop_NTPase"/>
</dbReference>